<dbReference type="AlphaFoldDB" id="A0A1I5LFA4"/>
<proteinExistence type="predicted"/>
<sequence>MPLVSKLLGTVYGLPTRATRVQVRRDLPIPMTDGVHLLRLGTRRAGRG</sequence>
<organism evidence="1 2">
    <name type="scientific">Amycolatopsis arida</name>
    <dbReference type="NCBI Taxonomy" id="587909"/>
    <lineage>
        <taxon>Bacteria</taxon>
        <taxon>Bacillati</taxon>
        <taxon>Actinomycetota</taxon>
        <taxon>Actinomycetes</taxon>
        <taxon>Pseudonocardiales</taxon>
        <taxon>Pseudonocardiaceae</taxon>
        <taxon>Amycolatopsis</taxon>
    </lineage>
</organism>
<evidence type="ECO:0000313" key="2">
    <source>
        <dbReference type="Proteomes" id="UP000198727"/>
    </source>
</evidence>
<dbReference type="EMBL" id="FOWW01000001">
    <property type="protein sequence ID" value="SFO95853.1"/>
    <property type="molecule type" value="Genomic_DNA"/>
</dbReference>
<dbReference type="STRING" id="587909.SAMN05421810_101521"/>
<reference evidence="2" key="1">
    <citation type="submission" date="2016-10" db="EMBL/GenBank/DDBJ databases">
        <authorList>
            <person name="Varghese N."/>
            <person name="Submissions S."/>
        </authorList>
    </citation>
    <scope>NUCLEOTIDE SEQUENCE [LARGE SCALE GENOMIC DNA]</scope>
    <source>
        <strain evidence="2">CGMCC 4.5579</strain>
    </source>
</reference>
<evidence type="ECO:0000313" key="1">
    <source>
        <dbReference type="EMBL" id="SFO95853.1"/>
    </source>
</evidence>
<gene>
    <name evidence="1" type="ORF">SAMN05421810_101521</name>
</gene>
<protein>
    <submittedName>
        <fullName evidence="1">Uncharacterized protein</fullName>
    </submittedName>
</protein>
<accession>A0A1I5LFA4</accession>
<name>A0A1I5LFA4_9PSEU</name>
<dbReference type="Proteomes" id="UP000198727">
    <property type="component" value="Unassembled WGS sequence"/>
</dbReference>
<keyword evidence="2" id="KW-1185">Reference proteome</keyword>